<gene>
    <name evidence="11" type="ORF">EG244_02590</name>
</gene>
<dbReference type="SMART" id="SM00826">
    <property type="entry name" value="PKS_DH"/>
    <property type="match status" value="1"/>
</dbReference>
<dbReference type="SUPFAM" id="SSF51735">
    <property type="entry name" value="NAD(P)-binding Rossmann-fold domains"/>
    <property type="match status" value="2"/>
</dbReference>
<dbReference type="InterPro" id="IPR020841">
    <property type="entry name" value="PKS_Beta-ketoAc_synthase_dom"/>
</dbReference>
<dbReference type="InterPro" id="IPR014031">
    <property type="entry name" value="Ketoacyl_synth_C"/>
</dbReference>
<feature type="domain" description="Ketosynthase family 3 (KS3)" evidence="9">
    <location>
        <begin position="1"/>
        <end position="421"/>
    </location>
</feature>
<dbReference type="FunFam" id="3.40.47.10:FF:000042">
    <property type="entry name" value="Polyketide synthase Pks13"/>
    <property type="match status" value="1"/>
</dbReference>
<dbReference type="GO" id="GO:0006633">
    <property type="term" value="P:fatty acid biosynthetic process"/>
    <property type="evidence" value="ECO:0007669"/>
    <property type="project" value="InterPro"/>
</dbReference>
<dbReference type="Pfam" id="PF08659">
    <property type="entry name" value="KR"/>
    <property type="match status" value="1"/>
</dbReference>
<keyword evidence="1" id="KW-0596">Phosphopantetheine</keyword>
<feature type="domain" description="PKS/mFAS DH" evidence="10">
    <location>
        <begin position="1341"/>
        <end position="1627"/>
    </location>
</feature>
<name>A0A3P3DX33_9RHOB</name>
<dbReference type="SUPFAM" id="SSF53901">
    <property type="entry name" value="Thiolase-like"/>
    <property type="match status" value="1"/>
</dbReference>
<dbReference type="InterPro" id="IPR057326">
    <property type="entry name" value="KR_dom"/>
</dbReference>
<dbReference type="OrthoDB" id="9778690at2"/>
<accession>A0A3P3DX33</accession>
<dbReference type="InterPro" id="IPR020802">
    <property type="entry name" value="TesA-like"/>
</dbReference>
<sequence>MAAHLPGAKDVAGYWQNLCAGLESIRRLSPEDLAQAGEDPARMRRSNYVPAAVVLDGFEEFDAEFFGLSPKEAAIMDPQHRQFLEVSWEALEDAGHPPGSFAGPTGVFAGCGMGSYFYFNICSNPDLVQNTGMFLLRHTGNDKDFLPTRVSHIFDLKGPSITVQTACSTSLVAVHLAVQSLLSGESDMALAGGVTIELPHGRGYLYQDGEILSPDGHCHAFDHRAQGTIFGSGAGCVVLRRLKDALADGDQIHAVIRGTAVNNDGAAKAGYLAPSVDGQAAAIREAHQMAGVAPETIGYVECHGTGTWLGDPIEVAALTEAFRTGTDRGNFAKIGSVKTNIGHLDTAAGVASLIKASLAVREGQIPPSLGYEAPNPAIAFEGSPFSVNDRLSEFPRLGAPRRAGVNSLGVGGTNAHVIVEEPPARPAPEESDWPFQLLTLSARSKKALDAASLGLATHLRAQPDLNLADVAFTLKEGRRPFEHNRVLVAESPLQAAEMLETGDRYRVFTQSRAGTPPEVVFMFPGGGAQYIHMAHDLYETEPVFREWMDRGFAVLGSGAGDELRRLWLPAPGEEAAAAADLTRRPSRQLPLIMMVEYALAQLWMSWGVEPDYLIGHSMGENTAAALAGVMSFEDCLRLVRLRGELFDSIPKGGMLSVPLPEAELRRELGDSLDLASVNAPGLCVVSGPDAGLETLAQRLAGRGIDTIRVPIDIAAHSRMLEPILKPFGDFLRSINLAAPQKIIISNRSGKPLTAAEAMDPDYWVMHLRGTVQFAAGISWLSAEPRIFLEAGPGKALSSLAQANGLAAERVVSSLRHPDQILGDDLHFVTMFGRLWGLGLPLDWAPLWGGMARRRLSLPTYPFQRSRYFIEPGQAHAAQHSAPMLQRSDDLSTWGWQGQWRPRETGGAIAAELAAMPAEDWLIFADAGGVMAALADRLRGAGQRVVTVAAGDRSGGFGTDRITLAAELGREGYDLLIRDLSERGQMPRRILHGWLLDGGAGPRPGSDLFQQHMEQGFWSLFWLSQSLIETGISAPVQLTALTTGAVSVSGEALAFPQKSTIDGVLKVLPRELPGMSCAQLDLALPLENADLLLEEALAAPLSGQAALRGGRRFAAQLRPMPLPAPVDVKPGAVVLITGGFGGIAQSLAADLATRSKARIGLLSRRPLPPEAEWDAVLSRSPAGPEAARIRQIRALQTAGAQVLALTGEVSNLQDMQAAKAALQAEFGPVDLVIHAAGTVDDGPLLSRSEAAIDQVFAPKIQGTRVLDAVFPADAPCTIVVFASTSTVIGAAGQVDYVAANAFLNAWAQARTGGARRVVALNWGIWADIGMAAAAAGETASDQPLEGAPLLSSLRREADGRLIFSGHWTIRDWWLDGHRTRAGEALLPGTGSFDLLASALAASGHAGGFTLRDISFLSPLAVTDSRDIRLVLRPAAGGWRFTLQSRVQAGGTAGWQSHSEGEVDLSAPAKGIVDLASLRLRCGAAIAGEGLRSPQEAHLSFGPRWRVLRSQAMAGGEGLAELQLPEAFAGDLTAGHRAHPALLDLATGWAMALIPGYRPDHLWVPVSYHEVSFLAPLPARIFSHVRLSETGHAESGSVRFDVTLTDPEGRVLCEVTGFEIRRLDHGLSFPAPDPRSLEPLAESIHHSPGQERLREALALGIRAAEGGEAFRRALAAGQSPVYVTPVPLPDLIRAADAEATPAPVSETGFARPELDSDFIAPRSAVEKQLAALWSELLGVAEVGVEDSFFDLGGHSLIAVRLFAQIRRLWSVDLPMSVLFEAPTIAACAALIEARIGPQDGGDAAVPAAAAPVVRRTHLVAMHPATAPMDQAPLFVVAGMFGNVLNLRHMAQLIGKDRPFYGLQARGLFGDAQPHDDFVEAATDYLAEMREVHPGGPWLLGGFSGGGLIAWEMARQLEAAGEVVAGVVLLDTPQPLAPRMTKSDAVRVRLQGLLRGGAGYWRAWQEEKRAYARELALAERGEAEGQHQNRAIEAAFRAALPGYSVERREGPVMLYRPAPDPRWQVGGRMIAANRDYIYPDNLWTPYAPGLEIIEVPGDHDSMVLEPNVRVLTADLRRRLRAVSGAGA</sequence>
<dbReference type="Pfam" id="PF21394">
    <property type="entry name" value="Beta-ketacyl_N"/>
    <property type="match status" value="1"/>
</dbReference>
<dbReference type="Pfam" id="PF00109">
    <property type="entry name" value="ketoacyl-synt"/>
    <property type="match status" value="1"/>
</dbReference>
<organism evidence="11 12">
    <name type="scientific">Falsigemmobacter faecalis</name>
    <dbReference type="NCBI Taxonomy" id="2488730"/>
    <lineage>
        <taxon>Bacteria</taxon>
        <taxon>Pseudomonadati</taxon>
        <taxon>Pseudomonadota</taxon>
        <taxon>Alphaproteobacteria</taxon>
        <taxon>Rhodobacterales</taxon>
        <taxon>Paracoccaceae</taxon>
        <taxon>Falsigemmobacter</taxon>
    </lineage>
</organism>
<dbReference type="SMART" id="SM00824">
    <property type="entry name" value="PKS_TE"/>
    <property type="match status" value="1"/>
</dbReference>
<dbReference type="SMART" id="SM00822">
    <property type="entry name" value="PKS_KR"/>
    <property type="match status" value="1"/>
</dbReference>
<dbReference type="Pfam" id="PF00550">
    <property type="entry name" value="PP-binding"/>
    <property type="match status" value="1"/>
</dbReference>
<dbReference type="InterPro" id="IPR016035">
    <property type="entry name" value="Acyl_Trfase/lysoPLipase"/>
</dbReference>
<evidence type="ECO:0000259" key="10">
    <source>
        <dbReference type="PROSITE" id="PS52019"/>
    </source>
</evidence>
<dbReference type="Gene3D" id="3.30.70.250">
    <property type="entry name" value="Malonyl-CoA ACP transacylase, ACP-binding"/>
    <property type="match status" value="1"/>
</dbReference>
<dbReference type="InterPro" id="IPR049551">
    <property type="entry name" value="PKS_DH_C"/>
</dbReference>
<dbReference type="GO" id="GO:0004312">
    <property type="term" value="F:fatty acid synthase activity"/>
    <property type="evidence" value="ECO:0007669"/>
    <property type="project" value="TreeGrafter"/>
</dbReference>
<reference evidence="11 12" key="1">
    <citation type="submission" date="2018-11" db="EMBL/GenBank/DDBJ databases">
        <title>Gemmobacter sp. nov., YIM 102744-1 draft genome.</title>
        <authorList>
            <person name="Li G."/>
            <person name="Jiang Y."/>
        </authorList>
    </citation>
    <scope>NUCLEOTIDE SEQUENCE [LARGE SCALE GENOMIC DNA]</scope>
    <source>
        <strain evidence="11 12">YIM 102744-1</strain>
    </source>
</reference>
<dbReference type="SUPFAM" id="SSF47336">
    <property type="entry name" value="ACP-like"/>
    <property type="match status" value="1"/>
</dbReference>
<dbReference type="PROSITE" id="PS52004">
    <property type="entry name" value="KS3_2"/>
    <property type="match status" value="1"/>
</dbReference>
<dbReference type="Gene3D" id="1.10.1200.10">
    <property type="entry name" value="ACP-like"/>
    <property type="match status" value="1"/>
</dbReference>
<keyword evidence="2" id="KW-0597">Phosphoprotein</keyword>
<dbReference type="InterPro" id="IPR018201">
    <property type="entry name" value="Ketoacyl_synth_AS"/>
</dbReference>
<evidence type="ECO:0000313" key="11">
    <source>
        <dbReference type="EMBL" id="RRH78052.1"/>
    </source>
</evidence>
<dbReference type="SUPFAM" id="SSF55048">
    <property type="entry name" value="Probable ACP-binding domain of malonyl-CoA ACP transacylase"/>
    <property type="match status" value="1"/>
</dbReference>
<dbReference type="InterPro" id="IPR013968">
    <property type="entry name" value="PKS_KR"/>
</dbReference>
<keyword evidence="4" id="KW-0276">Fatty acid metabolism</keyword>
<evidence type="ECO:0000256" key="5">
    <source>
        <dbReference type="ARBA" id="ARBA00023098"/>
    </source>
</evidence>
<evidence type="ECO:0000259" key="8">
    <source>
        <dbReference type="PROSITE" id="PS50075"/>
    </source>
</evidence>
<dbReference type="Gene3D" id="3.10.129.110">
    <property type="entry name" value="Polyketide synthase dehydratase"/>
    <property type="match status" value="1"/>
</dbReference>
<dbReference type="InterPro" id="IPR020807">
    <property type="entry name" value="PKS_DH"/>
</dbReference>
<evidence type="ECO:0000256" key="6">
    <source>
        <dbReference type="ARBA" id="ARBA00023268"/>
    </source>
</evidence>
<evidence type="ECO:0000256" key="7">
    <source>
        <dbReference type="PROSITE-ProRule" id="PRU01363"/>
    </source>
</evidence>
<evidence type="ECO:0000256" key="4">
    <source>
        <dbReference type="ARBA" id="ARBA00022832"/>
    </source>
</evidence>
<dbReference type="Gene3D" id="3.40.47.10">
    <property type="match status" value="1"/>
</dbReference>
<proteinExistence type="predicted"/>
<feature type="active site" description="Proton acceptor; for dehydratase activity" evidence="7">
    <location>
        <position position="1376"/>
    </location>
</feature>
<dbReference type="CDD" id="cd08953">
    <property type="entry name" value="KR_2_SDR_x"/>
    <property type="match status" value="1"/>
</dbReference>
<keyword evidence="12" id="KW-1185">Reference proteome</keyword>
<feature type="domain" description="Carrier" evidence="8">
    <location>
        <begin position="1718"/>
        <end position="1793"/>
    </location>
</feature>
<dbReference type="PANTHER" id="PTHR43775:SF51">
    <property type="entry name" value="INACTIVE PHENOLPHTHIOCEROL SYNTHESIS POLYKETIDE SYNTHASE TYPE I PKS1-RELATED"/>
    <property type="match status" value="1"/>
</dbReference>
<dbReference type="SUPFAM" id="SSF52151">
    <property type="entry name" value="FabD/lysophospholipase-like"/>
    <property type="match status" value="1"/>
</dbReference>
<dbReference type="Pfam" id="PF21089">
    <property type="entry name" value="PKS_DH_N"/>
    <property type="match status" value="1"/>
</dbReference>
<dbReference type="InterPro" id="IPR049900">
    <property type="entry name" value="PKS_mFAS_DH"/>
</dbReference>
<comment type="caution">
    <text evidence="11">The sequence shown here is derived from an EMBL/GenBank/DDBJ whole genome shotgun (WGS) entry which is preliminary data.</text>
</comment>
<dbReference type="Gene3D" id="3.40.50.720">
    <property type="entry name" value="NAD(P)-binding Rossmann-like Domain"/>
    <property type="match status" value="1"/>
</dbReference>
<keyword evidence="3" id="KW-0808">Transferase</keyword>
<dbReference type="Pfam" id="PF22621">
    <property type="entry name" value="CurL-like_PKS_C"/>
    <property type="match status" value="1"/>
</dbReference>
<evidence type="ECO:0000313" key="12">
    <source>
        <dbReference type="Proteomes" id="UP000282125"/>
    </source>
</evidence>
<dbReference type="Proteomes" id="UP000282125">
    <property type="component" value="Unassembled WGS sequence"/>
</dbReference>
<dbReference type="InterPro" id="IPR050091">
    <property type="entry name" value="PKS_NRPS_Biosynth_Enz"/>
</dbReference>
<evidence type="ECO:0000256" key="1">
    <source>
        <dbReference type="ARBA" id="ARBA00022450"/>
    </source>
</evidence>
<dbReference type="PROSITE" id="PS00606">
    <property type="entry name" value="KS3_1"/>
    <property type="match status" value="1"/>
</dbReference>
<dbReference type="InterPro" id="IPR016039">
    <property type="entry name" value="Thiolase-like"/>
</dbReference>
<evidence type="ECO:0000256" key="3">
    <source>
        <dbReference type="ARBA" id="ARBA00022679"/>
    </source>
</evidence>
<dbReference type="CDD" id="cd00833">
    <property type="entry name" value="PKS"/>
    <property type="match status" value="1"/>
</dbReference>
<keyword evidence="6" id="KW-0511">Multifunctional enzyme</keyword>
<dbReference type="Pfam" id="PF02801">
    <property type="entry name" value="Ketoacyl-synt_C"/>
    <property type="match status" value="1"/>
</dbReference>
<dbReference type="Gene3D" id="3.40.366.10">
    <property type="entry name" value="Malonyl-Coenzyme A Acyl Carrier Protein, domain 2"/>
    <property type="match status" value="1"/>
</dbReference>
<dbReference type="PANTHER" id="PTHR43775">
    <property type="entry name" value="FATTY ACID SYNTHASE"/>
    <property type="match status" value="1"/>
</dbReference>
<dbReference type="InterPro" id="IPR001031">
    <property type="entry name" value="Thioesterase"/>
</dbReference>
<dbReference type="Gene3D" id="3.30.70.3290">
    <property type="match status" value="1"/>
</dbReference>
<dbReference type="InterPro" id="IPR036291">
    <property type="entry name" value="NAD(P)-bd_dom_sf"/>
</dbReference>
<dbReference type="InterPro" id="IPR014030">
    <property type="entry name" value="Ketoacyl_synth_N"/>
</dbReference>
<dbReference type="InterPro" id="IPR009081">
    <property type="entry name" value="PP-bd_ACP"/>
</dbReference>
<dbReference type="SMART" id="SM00823">
    <property type="entry name" value="PKS_PP"/>
    <property type="match status" value="1"/>
</dbReference>
<dbReference type="Pfam" id="PF14765">
    <property type="entry name" value="PS-DH"/>
    <property type="match status" value="1"/>
</dbReference>
<dbReference type="GO" id="GO:0044550">
    <property type="term" value="P:secondary metabolite biosynthetic process"/>
    <property type="evidence" value="ECO:0007669"/>
    <property type="project" value="UniProtKB-ARBA"/>
</dbReference>
<dbReference type="InterPro" id="IPR036736">
    <property type="entry name" value="ACP-like_sf"/>
</dbReference>
<dbReference type="Pfam" id="PF00975">
    <property type="entry name" value="Thioesterase"/>
    <property type="match status" value="1"/>
</dbReference>
<dbReference type="PROSITE" id="PS50075">
    <property type="entry name" value="CARRIER"/>
    <property type="match status" value="1"/>
</dbReference>
<dbReference type="GO" id="GO:0031177">
    <property type="term" value="F:phosphopantetheine binding"/>
    <property type="evidence" value="ECO:0007669"/>
    <property type="project" value="InterPro"/>
</dbReference>
<evidence type="ECO:0000256" key="2">
    <source>
        <dbReference type="ARBA" id="ARBA00022553"/>
    </source>
</evidence>
<dbReference type="SMART" id="SM00825">
    <property type="entry name" value="PKS_KS"/>
    <property type="match status" value="1"/>
</dbReference>
<dbReference type="InterPro" id="IPR014043">
    <property type="entry name" value="Acyl_transferase_dom"/>
</dbReference>
<dbReference type="PROSITE" id="PS52019">
    <property type="entry name" value="PKS_MFAS_DH"/>
    <property type="match status" value="1"/>
</dbReference>
<dbReference type="InterPro" id="IPR016036">
    <property type="entry name" value="Malonyl_transacylase_ACP-bd"/>
</dbReference>
<dbReference type="Pfam" id="PF00698">
    <property type="entry name" value="Acyl_transf_1"/>
    <property type="match status" value="1"/>
</dbReference>
<feature type="region of interest" description="N-terminal hotdog fold" evidence="7">
    <location>
        <begin position="1341"/>
        <end position="1468"/>
    </location>
</feature>
<dbReference type="FunFam" id="1.10.1200.10:FF:000016">
    <property type="entry name" value="Non-ribosomal peptide synthase"/>
    <property type="match status" value="1"/>
</dbReference>
<dbReference type="InterPro" id="IPR049490">
    <property type="entry name" value="C883_1060-like_KR_N"/>
</dbReference>
<protein>
    <submittedName>
        <fullName evidence="11">SDR family NAD(P)-dependent oxidoreductase</fullName>
    </submittedName>
</protein>
<dbReference type="InterPro" id="IPR001227">
    <property type="entry name" value="Ac_transferase_dom_sf"/>
</dbReference>
<dbReference type="SMART" id="SM00827">
    <property type="entry name" value="PKS_AT"/>
    <property type="match status" value="1"/>
</dbReference>
<feature type="active site" description="Proton donor; for dehydratase activity" evidence="7">
    <location>
        <position position="1542"/>
    </location>
</feature>
<dbReference type="Gene3D" id="3.40.50.1820">
    <property type="entry name" value="alpha/beta hydrolase"/>
    <property type="match status" value="1"/>
</dbReference>
<dbReference type="InterPro" id="IPR020806">
    <property type="entry name" value="PKS_PP-bd"/>
</dbReference>
<evidence type="ECO:0000259" key="9">
    <source>
        <dbReference type="PROSITE" id="PS52004"/>
    </source>
</evidence>
<dbReference type="InterPro" id="IPR042104">
    <property type="entry name" value="PKS_dehydratase_sf"/>
</dbReference>
<keyword evidence="5" id="KW-0443">Lipid metabolism</keyword>
<feature type="region of interest" description="C-terminal hotdog fold" evidence="7">
    <location>
        <begin position="1481"/>
        <end position="1627"/>
    </location>
</feature>
<dbReference type="GO" id="GO:0004315">
    <property type="term" value="F:3-oxoacyl-[acyl-carrier-protein] synthase activity"/>
    <property type="evidence" value="ECO:0007669"/>
    <property type="project" value="InterPro"/>
</dbReference>
<dbReference type="EMBL" id="RRAZ01000003">
    <property type="protein sequence ID" value="RRH78052.1"/>
    <property type="molecule type" value="Genomic_DNA"/>
</dbReference>
<dbReference type="InterPro" id="IPR029058">
    <property type="entry name" value="AB_hydrolase_fold"/>
</dbReference>
<dbReference type="InterPro" id="IPR049552">
    <property type="entry name" value="PKS_DH_N"/>
</dbReference>
<dbReference type="SUPFAM" id="SSF53474">
    <property type="entry name" value="alpha/beta-Hydrolases"/>
    <property type="match status" value="1"/>
</dbReference>